<dbReference type="Pfam" id="PF12831">
    <property type="entry name" value="FAD_oxidored"/>
    <property type="match status" value="1"/>
</dbReference>
<gene>
    <name evidence="1" type="ORF">S01H4_19741</name>
</gene>
<organism evidence="1">
    <name type="scientific">marine sediment metagenome</name>
    <dbReference type="NCBI Taxonomy" id="412755"/>
    <lineage>
        <taxon>unclassified sequences</taxon>
        <taxon>metagenomes</taxon>
        <taxon>ecological metagenomes</taxon>
    </lineage>
</organism>
<name>X0YQS0_9ZZZZ</name>
<dbReference type="SUPFAM" id="SSF51905">
    <property type="entry name" value="FAD/NAD(P)-binding domain"/>
    <property type="match status" value="1"/>
</dbReference>
<dbReference type="AlphaFoldDB" id="X0YQS0"/>
<reference evidence="1" key="1">
    <citation type="journal article" date="2014" name="Front. Microbiol.">
        <title>High frequency of phylogenetically diverse reductive dehalogenase-homologous genes in deep subseafloor sedimentary metagenomes.</title>
        <authorList>
            <person name="Kawai M."/>
            <person name="Futagami T."/>
            <person name="Toyoda A."/>
            <person name="Takaki Y."/>
            <person name="Nishi S."/>
            <person name="Hori S."/>
            <person name="Arai W."/>
            <person name="Tsubouchi T."/>
            <person name="Morono Y."/>
            <person name="Uchiyama I."/>
            <person name="Ito T."/>
            <person name="Fujiyama A."/>
            <person name="Inagaki F."/>
            <person name="Takami H."/>
        </authorList>
    </citation>
    <scope>NUCLEOTIDE SEQUENCE</scope>
    <source>
        <strain evidence="1">Expedition CK06-06</strain>
    </source>
</reference>
<dbReference type="EMBL" id="BART01008825">
    <property type="protein sequence ID" value="GAG58629.1"/>
    <property type="molecule type" value="Genomic_DNA"/>
</dbReference>
<proteinExistence type="predicted"/>
<accession>X0YQS0</accession>
<evidence type="ECO:0000313" key="1">
    <source>
        <dbReference type="EMBL" id="GAG58629.1"/>
    </source>
</evidence>
<dbReference type="InterPro" id="IPR036188">
    <property type="entry name" value="FAD/NAD-bd_sf"/>
</dbReference>
<sequence>MTGGLVTTIPKVDDGINGELISRLEAVDAVATHEKFLAIDPELTKWILDDMLQNANVGLLFYTFAASAIVHEGAIKAVIIENKSGRQAIEAKVYIDTTGDGDIAAYSGCPFVIEDEKGSMYPITSMFLIQNVAKSAPDEYFKSAPGLFADAFMGKDSMLRQGEKFCWCKTYNALG</sequence>
<comment type="caution">
    <text evidence="1">The sequence shown here is derived from an EMBL/GenBank/DDBJ whole genome shotgun (WGS) entry which is preliminary data.</text>
</comment>
<protein>
    <submittedName>
        <fullName evidence="1">Uncharacterized protein</fullName>
    </submittedName>
</protein>